<dbReference type="Pfam" id="PF05217">
    <property type="entry name" value="SAXO1-2"/>
    <property type="match status" value="1"/>
</dbReference>
<dbReference type="PANTHER" id="PTHR31516:SF17">
    <property type="entry name" value="STABILIZER OF AXONEMAL MICROTUBULES 2"/>
    <property type="match status" value="1"/>
</dbReference>
<name>A0A812E6P5_ACAPH</name>
<feature type="compositionally biased region" description="Basic and acidic residues" evidence="2">
    <location>
        <begin position="175"/>
        <end position="189"/>
    </location>
</feature>
<dbReference type="AlphaFoldDB" id="A0A812E6P5"/>
<dbReference type="Proteomes" id="UP000597762">
    <property type="component" value="Unassembled WGS sequence"/>
</dbReference>
<dbReference type="GO" id="GO:0036064">
    <property type="term" value="C:ciliary basal body"/>
    <property type="evidence" value="ECO:0007669"/>
    <property type="project" value="TreeGrafter"/>
</dbReference>
<organism evidence="3 4">
    <name type="scientific">Acanthosepion pharaonis</name>
    <name type="common">Pharaoh cuttlefish</name>
    <name type="synonym">Sepia pharaonis</name>
    <dbReference type="NCBI Taxonomy" id="158019"/>
    <lineage>
        <taxon>Eukaryota</taxon>
        <taxon>Metazoa</taxon>
        <taxon>Spiralia</taxon>
        <taxon>Lophotrochozoa</taxon>
        <taxon>Mollusca</taxon>
        <taxon>Cephalopoda</taxon>
        <taxon>Coleoidea</taxon>
        <taxon>Decapodiformes</taxon>
        <taxon>Sepiida</taxon>
        <taxon>Sepiina</taxon>
        <taxon>Sepiidae</taxon>
        <taxon>Acanthosepion</taxon>
    </lineage>
</organism>
<gene>
    <name evidence="3" type="ORF">SPHA_69474</name>
</gene>
<dbReference type="PANTHER" id="PTHR31516">
    <property type="entry name" value="STABILIZER OF AXONEMAL MICROTUBULES 2"/>
    <property type="match status" value="1"/>
</dbReference>
<feature type="region of interest" description="Disordered" evidence="2">
    <location>
        <begin position="175"/>
        <end position="194"/>
    </location>
</feature>
<dbReference type="EMBL" id="CAHIKZ030005079">
    <property type="protein sequence ID" value="CAE1319036.1"/>
    <property type="molecule type" value="Genomic_DNA"/>
</dbReference>
<keyword evidence="4" id="KW-1185">Reference proteome</keyword>
<evidence type="ECO:0000256" key="2">
    <source>
        <dbReference type="SAM" id="MobiDB-lite"/>
    </source>
</evidence>
<accession>A0A812E6P5</accession>
<dbReference type="OrthoDB" id="365640at2759"/>
<evidence type="ECO:0000313" key="3">
    <source>
        <dbReference type="EMBL" id="CAE1319036.1"/>
    </source>
</evidence>
<feature type="region of interest" description="Disordered" evidence="2">
    <location>
        <begin position="99"/>
        <end position="133"/>
    </location>
</feature>
<dbReference type="GO" id="GO:0036126">
    <property type="term" value="C:sperm flagellum"/>
    <property type="evidence" value="ECO:0007669"/>
    <property type="project" value="TreeGrafter"/>
</dbReference>
<dbReference type="InterPro" id="IPR033336">
    <property type="entry name" value="SAXO1/2"/>
</dbReference>
<evidence type="ECO:0000313" key="4">
    <source>
        <dbReference type="Proteomes" id="UP000597762"/>
    </source>
</evidence>
<dbReference type="GO" id="GO:0005879">
    <property type="term" value="C:axonemal microtubule"/>
    <property type="evidence" value="ECO:0007669"/>
    <property type="project" value="TreeGrafter"/>
</dbReference>
<comment type="similarity">
    <text evidence="1">Belongs to the FAM154 family.</text>
</comment>
<evidence type="ECO:0000256" key="1">
    <source>
        <dbReference type="ARBA" id="ARBA00008738"/>
    </source>
</evidence>
<dbReference type="GO" id="GO:0005814">
    <property type="term" value="C:centriole"/>
    <property type="evidence" value="ECO:0007669"/>
    <property type="project" value="TreeGrafter"/>
</dbReference>
<comment type="caution">
    <text evidence="3">The sequence shown here is derived from an EMBL/GenBank/DDBJ whole genome shotgun (WGS) entry which is preliminary data.</text>
</comment>
<proteinExistence type="inferred from homology"/>
<reference evidence="3" key="1">
    <citation type="submission" date="2021-01" db="EMBL/GenBank/DDBJ databases">
        <authorList>
            <person name="Li R."/>
            <person name="Bekaert M."/>
        </authorList>
    </citation>
    <scope>NUCLEOTIDE SEQUENCE</scope>
    <source>
        <strain evidence="3">Farmed</strain>
    </source>
</reference>
<protein>
    <submittedName>
        <fullName evidence="3">Uncharacterized protein</fullName>
    </submittedName>
</protein>
<dbReference type="GO" id="GO:0008017">
    <property type="term" value="F:microtubule binding"/>
    <property type="evidence" value="ECO:0007669"/>
    <property type="project" value="InterPro"/>
</dbReference>
<sequence length="442" mass="51585">MVKCICQICVCGRHHCPHRPANITGMGDFPCRLTEYTTNYKEHKLDKGICIRPQGEPLPQGNMEEKTIYRVDYPPHEPKPPCRHLPEVWKKPPGNIDGLTSYKKDYTNKKSKPAPSMRQDARPLNTGKFHGDPTYSTDYKQWELEPRRIPMVKAWSPPTNKMEGKSTFTRDYSYKEPRPAESFKPEPMRPAEGLFDDSTRYRDEYIEHGLPEKSPREKPLYRLPTVPLDGLTTFKRDYQEKNIPQTKNYAPDNTYKIPEEPIDDLTTFRRDYLNWPPSMPTLHQPEPYKKPPGKMDKDTTHKLAYRYFPTPPAQKYMPKTSATVGGKFNDESSYNTDYKPWKVAQLPMRKQEYIPNTAPFKGISTMKAHYVPHPPVETMTCKPESSWEQDKGPLEDNTMYRLDYTPKEAPLCPAIFLDTNMTPYRFIREEETGHRFYTRNGD</sequence>